<dbReference type="SUPFAM" id="SSF48208">
    <property type="entry name" value="Six-hairpin glycosidases"/>
    <property type="match status" value="1"/>
</dbReference>
<dbReference type="RefSeq" id="WP_207975343.1">
    <property type="nucleotide sequence ID" value="NZ_JAGDEL010000002.1"/>
</dbReference>
<dbReference type="PANTHER" id="PTHR34987">
    <property type="entry name" value="C, PUTATIVE (AFU_ORTHOLOGUE AFUA_3G02880)-RELATED"/>
    <property type="match status" value="1"/>
</dbReference>
<keyword evidence="4" id="KW-1185">Reference proteome</keyword>
<sequence length="524" mass="60467">MAEAIQKVKNQVIIRNEEFITTAEKLMPNLENETVKPKNLIKIEKDPNKIHCWGTKIIESAEQLPSNDYGKGDEFILDFGTHLVGYLSMKVIPVGSPPDAPLHLKLTFGEMPVEMAEPFSEYNGWISSSWLQEEMLHIDVMPGLIELPRRYSFRYLKIEVLDTSRKYRVAFDDVQCLTVTSGDSSRVKELNHKDTMLNEIDKVSIKTLQDCMQEVFEDGPKRDRRLWLGDLRLQALANYETFQTNDLVKRCLYLFAGVPDDNGRIAANLFIAPSLIADDTYLFDYSLLFTTTLFDYFEATEDLETLTELWPLAYRQVELALERLDEQGIVTDDETWWSFIDWQEKLNKQAPSQAILIHTLRRAIKLAEVLKSDKLTLLEQKLQETVEATITHLWDQDSGFFVSGSERQISWASQIWMVHAEVLAPEDNCKLINHLLSTKPEIGLTTPYMYHYLVEALILVGEKDQAITQLKAYWGEMINDGADTFWELYDPENKSFSPYGSYLINSYCHAWSCTPTYLIRKYGL</sequence>
<dbReference type="InterPro" id="IPR035396">
    <property type="entry name" value="Bac_rhamnosid6H"/>
</dbReference>
<keyword evidence="3" id="KW-0378">Hydrolase</keyword>
<organism evidence="3 4">
    <name type="scientific">Metabacillus bambusae</name>
    <dbReference type="NCBI Taxonomy" id="2795218"/>
    <lineage>
        <taxon>Bacteria</taxon>
        <taxon>Bacillati</taxon>
        <taxon>Bacillota</taxon>
        <taxon>Bacilli</taxon>
        <taxon>Bacillales</taxon>
        <taxon>Bacillaceae</taxon>
        <taxon>Metabacillus</taxon>
    </lineage>
</organism>
<dbReference type="InterPro" id="IPR012341">
    <property type="entry name" value="6hp_glycosidase-like_sf"/>
</dbReference>
<dbReference type="InterPro" id="IPR008928">
    <property type="entry name" value="6-hairpin_glycosidase_sf"/>
</dbReference>
<evidence type="ECO:0000259" key="2">
    <source>
        <dbReference type="Pfam" id="PF21104"/>
    </source>
</evidence>
<dbReference type="Gene3D" id="1.50.10.10">
    <property type="match status" value="1"/>
</dbReference>
<feature type="domain" description="Alpha-L-rhamnosidase six-hairpin glycosidase" evidence="1">
    <location>
        <begin position="190"/>
        <end position="518"/>
    </location>
</feature>
<comment type="caution">
    <text evidence="3">The sequence shown here is derived from an EMBL/GenBank/DDBJ whole genome shotgun (WGS) entry which is preliminary data.</text>
</comment>
<evidence type="ECO:0000259" key="1">
    <source>
        <dbReference type="Pfam" id="PF17389"/>
    </source>
</evidence>
<dbReference type="Proteomes" id="UP000663981">
    <property type="component" value="Unassembled WGS sequence"/>
</dbReference>
<protein>
    <submittedName>
        <fullName evidence="3">Sugar hydrolase</fullName>
    </submittedName>
</protein>
<dbReference type="PANTHER" id="PTHR34987:SF4">
    <property type="entry name" value="ALPHA-L-RHAMNOSIDASE C-TERMINAL DOMAIN-CONTAINING PROTEIN"/>
    <property type="match status" value="1"/>
</dbReference>
<proteinExistence type="predicted"/>
<dbReference type="GO" id="GO:0016787">
    <property type="term" value="F:hydrolase activity"/>
    <property type="evidence" value="ECO:0007669"/>
    <property type="project" value="UniProtKB-KW"/>
</dbReference>
<reference evidence="3 4" key="1">
    <citation type="submission" date="2021-03" db="EMBL/GenBank/DDBJ databases">
        <title>Whole genome sequence of Metabacillus bambusae BG109.</title>
        <authorList>
            <person name="Jeong J.W."/>
        </authorList>
    </citation>
    <scope>NUCLEOTIDE SEQUENCE [LARGE SCALE GENOMIC DNA]</scope>
    <source>
        <strain evidence="3 4">BG109</strain>
    </source>
</reference>
<dbReference type="Pfam" id="PF17389">
    <property type="entry name" value="Bac_rhamnosid6H"/>
    <property type="match status" value="1"/>
</dbReference>
<feature type="domain" description="Glycosyl hydrolase family 78 alpha-rhamnosidase N-terminal" evidence="2">
    <location>
        <begin position="37"/>
        <end position="177"/>
    </location>
</feature>
<name>A0ABS3MXY9_9BACI</name>
<accession>A0ABS3MXY9</accession>
<gene>
    <name evidence="3" type="ORF">I7822_03230</name>
</gene>
<evidence type="ECO:0000313" key="4">
    <source>
        <dbReference type="Proteomes" id="UP000663981"/>
    </source>
</evidence>
<dbReference type="EMBL" id="JAGDEL010000002">
    <property type="protein sequence ID" value="MBO1510701.1"/>
    <property type="molecule type" value="Genomic_DNA"/>
</dbReference>
<dbReference type="Pfam" id="PF21104">
    <property type="entry name" value="Glyco_hydro_78_N"/>
    <property type="match status" value="1"/>
</dbReference>
<evidence type="ECO:0000313" key="3">
    <source>
        <dbReference type="EMBL" id="MBO1510701.1"/>
    </source>
</evidence>
<dbReference type="InterPro" id="IPR049164">
    <property type="entry name" value="Glyco_hydro_78_N"/>
</dbReference>